<proteinExistence type="predicted"/>
<reference evidence="2" key="1">
    <citation type="submission" date="2005-08" db="EMBL/GenBank/DDBJ databases">
        <title>Complete sequence of Chlorobium chlorochromatii CaD3.</title>
        <authorList>
            <person name="Copeland A."/>
            <person name="Lucas S."/>
            <person name="Lapidus A."/>
            <person name="Barry K."/>
            <person name="Detter J.C."/>
            <person name="Glavina T."/>
            <person name="Hammon N."/>
            <person name="Israni S."/>
            <person name="Pitluck S."/>
            <person name="Bryant D."/>
            <person name="Schmutz J."/>
            <person name="Larimer F."/>
            <person name="Land M."/>
            <person name="Kyrpides N."/>
            <person name="Ivanova N."/>
            <person name="Richardson P."/>
        </authorList>
    </citation>
    <scope>NUCLEOTIDE SEQUENCE [LARGE SCALE GENOMIC DNA]</scope>
    <source>
        <strain evidence="2">CaD3</strain>
    </source>
</reference>
<feature type="transmembrane region" description="Helical" evidence="1">
    <location>
        <begin position="89"/>
        <end position="111"/>
    </location>
</feature>
<accession>Q3AQH4</accession>
<evidence type="ECO:0000313" key="2">
    <source>
        <dbReference type="EMBL" id="ABB28751.1"/>
    </source>
</evidence>
<organism evidence="2">
    <name type="scientific">Chlorobium chlorochromatii (strain CaD3)</name>
    <dbReference type="NCBI Taxonomy" id="340177"/>
    <lineage>
        <taxon>Bacteria</taxon>
        <taxon>Pseudomonadati</taxon>
        <taxon>Chlorobiota</taxon>
        <taxon>Chlorobiia</taxon>
        <taxon>Chlorobiales</taxon>
        <taxon>Chlorobiaceae</taxon>
        <taxon>Chlorobium/Pelodictyon group</taxon>
        <taxon>Chlorobium</taxon>
    </lineage>
</organism>
<dbReference type="OrthoDB" id="6402664at2"/>
<dbReference type="InterPro" id="IPR007165">
    <property type="entry name" value="Phage_holin_4_2"/>
</dbReference>
<dbReference type="PANTHER" id="PTHR37309:SF1">
    <property type="entry name" value="SLR0284 PROTEIN"/>
    <property type="match status" value="1"/>
</dbReference>
<keyword evidence="1" id="KW-0812">Transmembrane</keyword>
<dbReference type="Pfam" id="PF04020">
    <property type="entry name" value="Phage_holin_4_2"/>
    <property type="match status" value="1"/>
</dbReference>
<evidence type="ECO:0000256" key="1">
    <source>
        <dbReference type="SAM" id="Phobius"/>
    </source>
</evidence>
<evidence type="ECO:0008006" key="3">
    <source>
        <dbReference type="Google" id="ProtNLM"/>
    </source>
</evidence>
<keyword evidence="1" id="KW-1133">Transmembrane helix</keyword>
<dbReference type="eggNOG" id="COG1950">
    <property type="taxonomic scope" value="Bacteria"/>
</dbReference>
<dbReference type="EMBL" id="CP000108">
    <property type="protein sequence ID" value="ABB28751.1"/>
    <property type="molecule type" value="Genomic_DNA"/>
</dbReference>
<dbReference type="HOGENOM" id="CLU_120441_2_1_10"/>
<sequence length="114" mass="12307">MLRLLLQWLINALAVYATAQILEGIHIRGFATAIAVALVFGLINTLVRPVLLFFSFPVIVLTLGLFLLVINALLLQLAALLVGGFSIDGFWWAVAGSVVISAISWLLSSLFRVG</sequence>
<name>Q3AQH4_CHLCH</name>
<dbReference type="PANTHER" id="PTHR37309">
    <property type="entry name" value="SLR0284 PROTEIN"/>
    <property type="match status" value="1"/>
</dbReference>
<keyword evidence="1" id="KW-0472">Membrane</keyword>
<dbReference type="KEGG" id="cch:Cag_1495"/>
<gene>
    <name evidence="2" type="ordered locus">Cag_1495</name>
</gene>
<dbReference type="AlphaFoldDB" id="Q3AQH4"/>
<protein>
    <recommendedName>
        <fullName evidence="3">Phage holin family protein</fullName>
    </recommendedName>
</protein>
<feature type="transmembrane region" description="Helical" evidence="1">
    <location>
        <begin position="59"/>
        <end position="83"/>
    </location>
</feature>
<feature type="transmembrane region" description="Helical" evidence="1">
    <location>
        <begin position="29"/>
        <end position="47"/>
    </location>
</feature>